<evidence type="ECO:0000256" key="1">
    <source>
        <dbReference type="SAM" id="Coils"/>
    </source>
</evidence>
<protein>
    <submittedName>
        <fullName evidence="2">Uncharacterized protein</fullName>
    </submittedName>
</protein>
<reference evidence="2" key="1">
    <citation type="submission" date="2019-08" db="EMBL/GenBank/DDBJ databases">
        <title>Reference gene set and small RNA set construction with multiple tissues from Davidia involucrata Baill.</title>
        <authorList>
            <person name="Yang H."/>
            <person name="Zhou C."/>
            <person name="Li G."/>
            <person name="Wang J."/>
            <person name="Gao P."/>
            <person name="Wang M."/>
            <person name="Wang R."/>
            <person name="Zhao Y."/>
        </authorList>
    </citation>
    <scope>NUCLEOTIDE SEQUENCE</scope>
    <source>
        <tissue evidence="2">Mixed with DoveR01_LX</tissue>
    </source>
</reference>
<organism evidence="2">
    <name type="scientific">Davidia involucrata</name>
    <name type="common">Dove tree</name>
    <dbReference type="NCBI Taxonomy" id="16924"/>
    <lineage>
        <taxon>Eukaryota</taxon>
        <taxon>Viridiplantae</taxon>
        <taxon>Streptophyta</taxon>
        <taxon>Embryophyta</taxon>
        <taxon>Tracheophyta</taxon>
        <taxon>Spermatophyta</taxon>
        <taxon>Magnoliopsida</taxon>
        <taxon>eudicotyledons</taxon>
        <taxon>Gunneridae</taxon>
        <taxon>Pentapetalae</taxon>
        <taxon>asterids</taxon>
        <taxon>Cornales</taxon>
        <taxon>Nyssaceae</taxon>
        <taxon>Davidia</taxon>
    </lineage>
</organism>
<dbReference type="AlphaFoldDB" id="A0A5B7AUD9"/>
<feature type="coiled-coil region" evidence="1">
    <location>
        <begin position="111"/>
        <end position="173"/>
    </location>
</feature>
<keyword evidence="1" id="KW-0175">Coiled coil</keyword>
<sequence length="177" mass="19733">MSFAQNRHVLSQGYGKQASPIELWYHTHYNSNTRSWATEIAQQKYDAMVRMRSESTLEGSTPPIDDESFERVMSRRSGYAPGFNYGVVPPSSRFACHKACEAQVREADLMAAEAAAQAEQAVKKVAKMRAQAQDAARDAAAVRAAFAEQELRLKALEERMARMDAILAAMQAERSSR</sequence>
<dbReference type="EMBL" id="GHES01029650">
    <property type="protein sequence ID" value="MPA60209.1"/>
    <property type="molecule type" value="Transcribed_RNA"/>
</dbReference>
<accession>A0A5B7AUD9</accession>
<evidence type="ECO:0000313" key="2">
    <source>
        <dbReference type="EMBL" id="MPA60209.1"/>
    </source>
</evidence>
<proteinExistence type="predicted"/>
<gene>
    <name evidence="2" type="ORF">Din_029650</name>
</gene>
<name>A0A5B7AUD9_DAVIN</name>